<feature type="transmembrane region" description="Helical" evidence="1">
    <location>
        <begin position="41"/>
        <end position="59"/>
    </location>
</feature>
<proteinExistence type="predicted"/>
<keyword evidence="1" id="KW-0472">Membrane</keyword>
<dbReference type="RefSeq" id="WP_158203418.1">
    <property type="nucleotide sequence ID" value="NZ_WSZK01000009.1"/>
</dbReference>
<dbReference type="EMBL" id="WSZK01000009">
    <property type="protein sequence ID" value="MWG33693.1"/>
    <property type="molecule type" value="Genomic_DNA"/>
</dbReference>
<accession>A0A6B0GLP6</accession>
<protein>
    <submittedName>
        <fullName evidence="2">Uncharacterized protein</fullName>
    </submittedName>
</protein>
<organism evidence="2 3">
    <name type="scientific">Halomarina oriensis</name>
    <dbReference type="NCBI Taxonomy" id="671145"/>
    <lineage>
        <taxon>Archaea</taxon>
        <taxon>Methanobacteriati</taxon>
        <taxon>Methanobacteriota</taxon>
        <taxon>Stenosarchaea group</taxon>
        <taxon>Halobacteria</taxon>
        <taxon>Halobacteriales</taxon>
        <taxon>Natronomonadaceae</taxon>
        <taxon>Halomarina</taxon>
    </lineage>
</organism>
<name>A0A6B0GLP6_9EURY</name>
<keyword evidence="1" id="KW-1133">Transmembrane helix</keyword>
<evidence type="ECO:0000256" key="1">
    <source>
        <dbReference type="SAM" id="Phobius"/>
    </source>
</evidence>
<evidence type="ECO:0000313" key="3">
    <source>
        <dbReference type="Proteomes" id="UP000451471"/>
    </source>
</evidence>
<keyword evidence="1" id="KW-0812">Transmembrane</keyword>
<sequence length="79" mass="7919">MSADSAVVWHCAKLVTAGVAVVAVAEFVGGLLAAVPVLGPVLFALALLAGLLVGSYLVLEALWELVEAATAEAADRSSN</sequence>
<dbReference type="Proteomes" id="UP000451471">
    <property type="component" value="Unassembled WGS sequence"/>
</dbReference>
<gene>
    <name evidence="2" type="ORF">GQS65_04160</name>
</gene>
<feature type="transmembrane region" description="Helical" evidence="1">
    <location>
        <begin position="12"/>
        <end position="35"/>
    </location>
</feature>
<comment type="caution">
    <text evidence="2">The sequence shown here is derived from an EMBL/GenBank/DDBJ whole genome shotgun (WGS) entry which is preliminary data.</text>
</comment>
<keyword evidence="3" id="KW-1185">Reference proteome</keyword>
<dbReference type="AlphaFoldDB" id="A0A6B0GLP6"/>
<reference evidence="2 3" key="1">
    <citation type="submission" date="2019-12" db="EMBL/GenBank/DDBJ databases">
        <title>Halocatena pleomorpha gen. nov. sp. nov., an extremely halophilic archaeon of family Halobacteriaceae isolated from saltpan soil.</title>
        <authorList>
            <person name="Pal Y."/>
            <person name="Verma A."/>
            <person name="Krishnamurthi S."/>
            <person name="Kumar P."/>
        </authorList>
    </citation>
    <scope>NUCLEOTIDE SEQUENCE [LARGE SCALE GENOMIC DNA]</scope>
    <source>
        <strain evidence="2 3">JCM 16495</strain>
    </source>
</reference>
<evidence type="ECO:0000313" key="2">
    <source>
        <dbReference type="EMBL" id="MWG33693.1"/>
    </source>
</evidence>